<proteinExistence type="predicted"/>
<accession>A0A8B7XJF3</accession>
<dbReference type="AlphaFoldDB" id="A0A8B7XJF3"/>
<evidence type="ECO:0000313" key="2">
    <source>
        <dbReference type="RefSeq" id="XP_022080316.1"/>
    </source>
</evidence>
<protein>
    <submittedName>
        <fullName evidence="2">Uncharacterized protein LOC110973646 isoform X2</fullName>
    </submittedName>
</protein>
<sequence>MVDGVKIATDVLTIYGNQIVTGAKTFQRLEADNMSVDDMNAVISVNQRNWTDFVLSRVDLTSNQDISVNHSFSAANVTASDVEIKWLVNGINLTAVLEDIMTKNTVQTVTGTKTIPGTMIVHGNVSLNDHINGIQLKEFAARALLLDGPLQTVTGRKTFDNMTILSSHLEVTGLVDGINLDFFMSDIIHPDNLQKILANKTFLDGFHARDDVVVTGTVDGIDLSEDIMTNSTAQNISGNYIISYIVTTDPDMLITGLINGIDLVYLNNSIMKTSEDQTVDAPLVFATNLTSKTDVSVTGLVDGYDLSELDFQAIMLYEPFNLTGNVTFTKDVTFEGPLNTTGLIFGRNLSAWYRDVVLLHTDDVVVGNKTFINDVEVSPVLSVVGNMEADTVFGRDFDSFVADAVNLTGNATITGVKTFLGDVDARADVSVAGTVDGVHIEEVVTKDGNEEITGVKTFMKSIIVNGHINITGFVNGVDISNLYTRTFKLNSPQNVTAPKQFTQSVRVTGDIVVTGLVDGVDLNEEAVTLNTDQTIGGTISFTVPVIVNGNMTVVGFVDGVNLTDLVTERATLTSNESVRGLLTFQGHVTLRRNVTVANLFDGVSLPYLWSLHETLLSWIRVDVENLLLISADQCLAVKHLQRAYANTVEEFSHTSEVQEMEFRIQSFESFVLDDVTHLALAIHSDSVNNLCVDSYVYAWDEDSYEFVQKAAIATNGAYSWHAFRRQGTQYIAIANEGTNPCSGDDSVNNTIYYYNGTHFLEHQGLESSESREIDTTVIDGDLYLALANTKTSALSTLYLQAQDGLFYEAQNFSVGGATAVEFLQAGNTNFLVFAAVSPTQSPVYIFNTQTGQFDFHQYVSTSYAASVASFKFQGNAGLAFANQAQLYANNKVSYDVPIEVYFLSKTTGEFELREMVDFTAAVDVAMFHIGPDLYMAAISEYEELQILKHDGVVGFSQVLTLASYGVVTVEIFEIMGLPEYQNLFFALGVNPVTDDDTSSWIIGERIIGQTVKFEILPCDIVIEDSFHGDTSLLNGPL</sequence>
<keyword evidence="1" id="KW-1185">Reference proteome</keyword>
<dbReference type="Gene3D" id="6.10.140.2190">
    <property type="match status" value="1"/>
</dbReference>
<dbReference type="OrthoDB" id="536948at2759"/>
<evidence type="ECO:0000313" key="1">
    <source>
        <dbReference type="Proteomes" id="UP000694845"/>
    </source>
</evidence>
<dbReference type="Proteomes" id="UP000694845">
    <property type="component" value="Unplaced"/>
</dbReference>
<reference evidence="2" key="1">
    <citation type="submission" date="2025-08" db="UniProtKB">
        <authorList>
            <consortium name="RefSeq"/>
        </authorList>
    </citation>
    <scope>IDENTIFICATION</scope>
</reference>
<dbReference type="RefSeq" id="XP_022080316.1">
    <property type="nucleotide sequence ID" value="XM_022224624.1"/>
</dbReference>
<dbReference type="PANTHER" id="PTHR15261:SF4">
    <property type="entry name" value="THROMBOSPONDIN-TYPE LAMININ G DOMAIN AND EAR REPEAT-CONTAINING PROTEIN"/>
    <property type="match status" value="1"/>
</dbReference>
<name>A0A8B7XJF3_ACAPL</name>
<organism evidence="1 2">
    <name type="scientific">Acanthaster planci</name>
    <name type="common">Crown-of-thorns starfish</name>
    <dbReference type="NCBI Taxonomy" id="133434"/>
    <lineage>
        <taxon>Eukaryota</taxon>
        <taxon>Metazoa</taxon>
        <taxon>Echinodermata</taxon>
        <taxon>Eleutherozoa</taxon>
        <taxon>Asterozoa</taxon>
        <taxon>Asteroidea</taxon>
        <taxon>Valvatacea</taxon>
        <taxon>Valvatida</taxon>
        <taxon>Acanthasteridae</taxon>
        <taxon>Acanthaster</taxon>
    </lineage>
</organism>
<dbReference type="PANTHER" id="PTHR15261">
    <property type="entry name" value="THROMBOSPONDIN-TYPE LAMININ G DOMAIN AND EAR REPEAT-CONTAINING"/>
    <property type="match status" value="1"/>
</dbReference>
<dbReference type="GeneID" id="110973646"/>
<dbReference type="GO" id="GO:0007165">
    <property type="term" value="P:signal transduction"/>
    <property type="evidence" value="ECO:0007669"/>
    <property type="project" value="TreeGrafter"/>
</dbReference>
<dbReference type="OMA" id="ILANCMF"/>
<gene>
    <name evidence="2" type="primary">LOC110973646</name>
</gene>